<dbReference type="CDD" id="cd04647">
    <property type="entry name" value="LbH_MAT_like"/>
    <property type="match status" value="1"/>
</dbReference>
<evidence type="ECO:0000313" key="3">
    <source>
        <dbReference type="EMBL" id="RGJ02903.1"/>
    </source>
</evidence>
<dbReference type="Gene3D" id="2.160.10.10">
    <property type="entry name" value="Hexapeptide repeat proteins"/>
    <property type="match status" value="1"/>
</dbReference>
<keyword evidence="1 3" id="KW-0808">Transferase</keyword>
<dbReference type="PANTHER" id="PTHR23416">
    <property type="entry name" value="SIALIC ACID SYNTHASE-RELATED"/>
    <property type="match status" value="1"/>
</dbReference>
<gene>
    <name evidence="3" type="ORF">DXD79_16945</name>
</gene>
<dbReference type="InterPro" id="IPR001451">
    <property type="entry name" value="Hexapep"/>
</dbReference>
<dbReference type="InterPro" id="IPR011004">
    <property type="entry name" value="Trimer_LpxA-like_sf"/>
</dbReference>
<dbReference type="Proteomes" id="UP000263014">
    <property type="component" value="Unassembled WGS sequence"/>
</dbReference>
<keyword evidence="3" id="KW-0012">Acyltransferase</keyword>
<protein>
    <submittedName>
        <fullName evidence="3">Acyltransferase</fullName>
    </submittedName>
</protein>
<dbReference type="InterPro" id="IPR051159">
    <property type="entry name" value="Hexapeptide_acetyltransf"/>
</dbReference>
<sequence>MTLKLYFIKSSMKRAAYMRKKGIFHSIGVRVMITTRKIPLYSKLISIGNNVWMASGVELITHDVTHYMLNGLNDKTKYIEKIGCIDIGNNVFIGSGAKILYDVKVGDNVIIAAGALVNKDVPPNSVVGGVPARVIGSFEEFVSKRKQFTVINAADNMRQEISIECENEMWEKFDKIHKV</sequence>
<name>A0A374P802_9FIRM</name>
<accession>A0A374P802</accession>
<dbReference type="EMBL" id="QSON01000007">
    <property type="protein sequence ID" value="RGJ02903.1"/>
    <property type="molecule type" value="Genomic_DNA"/>
</dbReference>
<dbReference type="InterPro" id="IPR018357">
    <property type="entry name" value="Hexapep_transf_CS"/>
</dbReference>
<reference evidence="3 4" key="1">
    <citation type="submission" date="2018-08" db="EMBL/GenBank/DDBJ databases">
        <title>A genome reference for cultivated species of the human gut microbiota.</title>
        <authorList>
            <person name="Zou Y."/>
            <person name="Xue W."/>
            <person name="Luo G."/>
        </authorList>
    </citation>
    <scope>NUCLEOTIDE SEQUENCE [LARGE SCALE GENOMIC DNA]</scope>
    <source>
        <strain evidence="3 4">TM09-12</strain>
    </source>
</reference>
<evidence type="ECO:0000313" key="4">
    <source>
        <dbReference type="Proteomes" id="UP000263014"/>
    </source>
</evidence>
<organism evidence="3 4">
    <name type="scientific">Hungatella hathewayi</name>
    <dbReference type="NCBI Taxonomy" id="154046"/>
    <lineage>
        <taxon>Bacteria</taxon>
        <taxon>Bacillati</taxon>
        <taxon>Bacillota</taxon>
        <taxon>Clostridia</taxon>
        <taxon>Lachnospirales</taxon>
        <taxon>Lachnospiraceae</taxon>
        <taxon>Hungatella</taxon>
    </lineage>
</organism>
<dbReference type="GO" id="GO:0016746">
    <property type="term" value="F:acyltransferase activity"/>
    <property type="evidence" value="ECO:0007669"/>
    <property type="project" value="UniProtKB-KW"/>
</dbReference>
<dbReference type="AlphaFoldDB" id="A0A374P802"/>
<comment type="caution">
    <text evidence="3">The sequence shown here is derived from an EMBL/GenBank/DDBJ whole genome shotgun (WGS) entry which is preliminary data.</text>
</comment>
<evidence type="ECO:0000256" key="2">
    <source>
        <dbReference type="ARBA" id="ARBA00022737"/>
    </source>
</evidence>
<dbReference type="SUPFAM" id="SSF51161">
    <property type="entry name" value="Trimeric LpxA-like enzymes"/>
    <property type="match status" value="1"/>
</dbReference>
<proteinExistence type="predicted"/>
<dbReference type="PROSITE" id="PS00101">
    <property type="entry name" value="HEXAPEP_TRANSFERASES"/>
    <property type="match status" value="1"/>
</dbReference>
<evidence type="ECO:0000256" key="1">
    <source>
        <dbReference type="ARBA" id="ARBA00022679"/>
    </source>
</evidence>
<keyword evidence="2" id="KW-0677">Repeat</keyword>
<dbReference type="Pfam" id="PF00132">
    <property type="entry name" value="Hexapep"/>
    <property type="match status" value="1"/>
</dbReference>